<dbReference type="Proteomes" id="UP000009046">
    <property type="component" value="Unassembled WGS sequence"/>
</dbReference>
<dbReference type="EMBL" id="DS235335">
    <property type="protein sequence ID" value="EEB14825.1"/>
    <property type="molecule type" value="Genomic_DNA"/>
</dbReference>
<dbReference type="KEGG" id="phu:Phum_PHUM329920"/>
<dbReference type="InParanoid" id="E0VN69"/>
<reference evidence="2" key="3">
    <citation type="submission" date="2021-02" db="UniProtKB">
        <authorList>
            <consortium name="EnsemblMetazoa"/>
        </authorList>
    </citation>
    <scope>IDENTIFICATION</scope>
    <source>
        <strain evidence="2">USDA</strain>
    </source>
</reference>
<proteinExistence type="predicted"/>
<organism>
    <name type="scientific">Pediculus humanus subsp. corporis</name>
    <name type="common">Body louse</name>
    <dbReference type="NCBI Taxonomy" id="121224"/>
    <lineage>
        <taxon>Eukaryota</taxon>
        <taxon>Metazoa</taxon>
        <taxon>Ecdysozoa</taxon>
        <taxon>Arthropoda</taxon>
        <taxon>Hexapoda</taxon>
        <taxon>Insecta</taxon>
        <taxon>Pterygota</taxon>
        <taxon>Neoptera</taxon>
        <taxon>Paraneoptera</taxon>
        <taxon>Psocodea</taxon>
        <taxon>Troctomorpha</taxon>
        <taxon>Phthiraptera</taxon>
        <taxon>Anoplura</taxon>
        <taxon>Pediculidae</taxon>
        <taxon>Pediculus</taxon>
    </lineage>
</organism>
<reference evidence="1" key="2">
    <citation type="submission" date="2007-04" db="EMBL/GenBank/DDBJ databases">
        <title>The genome of the human body louse.</title>
        <authorList>
            <consortium name="The Human Body Louse Genome Consortium"/>
            <person name="Kirkness E."/>
            <person name="Walenz B."/>
            <person name="Hass B."/>
            <person name="Bruggner R."/>
            <person name="Strausberg R."/>
        </authorList>
    </citation>
    <scope>NUCLEOTIDE SEQUENCE</scope>
    <source>
        <strain evidence="1">USDA</strain>
    </source>
</reference>
<dbReference type="GeneID" id="8236278"/>
<keyword evidence="3" id="KW-1185">Reference proteome</keyword>
<evidence type="ECO:0000313" key="1">
    <source>
        <dbReference type="EMBL" id="EEB14825.1"/>
    </source>
</evidence>
<dbReference type="EMBL" id="AAZO01003831">
    <property type="status" value="NOT_ANNOTATED_CDS"/>
    <property type="molecule type" value="Genomic_DNA"/>
</dbReference>
<dbReference type="VEuPathDB" id="VectorBase:PHUM329920"/>
<accession>E0VN69</accession>
<name>E0VN69_PEDHC</name>
<dbReference type="CTD" id="8236278"/>
<dbReference type="AlphaFoldDB" id="E0VN69"/>
<dbReference type="HOGENOM" id="CLU_2443485_0_0_1"/>
<reference evidence="1" key="1">
    <citation type="submission" date="2007-04" db="EMBL/GenBank/DDBJ databases">
        <title>Annotation of Pediculus humanus corporis strain USDA.</title>
        <authorList>
            <person name="Kirkness E."/>
            <person name="Hannick L."/>
            <person name="Hass B."/>
            <person name="Bruggner R."/>
            <person name="Lawson D."/>
            <person name="Bidwell S."/>
            <person name="Joardar V."/>
            <person name="Caler E."/>
            <person name="Walenz B."/>
            <person name="Inman J."/>
            <person name="Schobel S."/>
            <person name="Galinsky K."/>
            <person name="Amedeo P."/>
            <person name="Strausberg R."/>
        </authorList>
    </citation>
    <scope>NUCLEOTIDE SEQUENCE</scope>
    <source>
        <strain evidence="1">USDA</strain>
    </source>
</reference>
<gene>
    <name evidence="2" type="primary">8236278</name>
    <name evidence="1" type="ORF">Phum_PHUM329920</name>
</gene>
<protein>
    <submittedName>
        <fullName evidence="1 2">Uncharacterized protein</fullName>
    </submittedName>
</protein>
<evidence type="ECO:0000313" key="2">
    <source>
        <dbReference type="EnsemblMetazoa" id="PHUM329920-PA"/>
    </source>
</evidence>
<dbReference type="EnsemblMetazoa" id="PHUM329920-RA">
    <property type="protein sequence ID" value="PHUM329920-PA"/>
    <property type="gene ID" value="PHUM329920"/>
</dbReference>
<evidence type="ECO:0000313" key="3">
    <source>
        <dbReference type="Proteomes" id="UP000009046"/>
    </source>
</evidence>
<sequence length="90" mass="10205">MTEIMCKVFQASFFLIIIWARIDYGSAINISTSSHNHEVDVIKTPYSKNLSSIDGHNEELREEKENVLDATIRNFLPIKELTAQHVGATI</sequence>
<dbReference type="RefSeq" id="XP_002427563.1">
    <property type="nucleotide sequence ID" value="XM_002427518.1"/>
</dbReference>